<keyword evidence="3 8" id="KW-0813">Transport</keyword>
<evidence type="ECO:0000313" key="10">
    <source>
        <dbReference type="EMBL" id="OGF52902.1"/>
    </source>
</evidence>
<keyword evidence="5 8" id="KW-0812">Transmembrane</keyword>
<dbReference type="Pfam" id="PF00528">
    <property type="entry name" value="BPD_transp_1"/>
    <property type="match status" value="1"/>
</dbReference>
<feature type="transmembrane region" description="Helical" evidence="8">
    <location>
        <begin position="198"/>
        <end position="220"/>
    </location>
</feature>
<feature type="domain" description="ABC transmembrane type-1" evidence="9">
    <location>
        <begin position="68"/>
        <end position="277"/>
    </location>
</feature>
<evidence type="ECO:0000256" key="3">
    <source>
        <dbReference type="ARBA" id="ARBA00022448"/>
    </source>
</evidence>
<evidence type="ECO:0000256" key="4">
    <source>
        <dbReference type="ARBA" id="ARBA00022475"/>
    </source>
</evidence>
<dbReference type="SUPFAM" id="SSF161098">
    <property type="entry name" value="MetI-like"/>
    <property type="match status" value="1"/>
</dbReference>
<dbReference type="Proteomes" id="UP000179157">
    <property type="component" value="Unassembled WGS sequence"/>
</dbReference>
<organism evidence="10 11">
    <name type="scientific">Fraserbacteria sp. (strain RBG_16_55_9)</name>
    <dbReference type="NCBI Taxonomy" id="1817864"/>
    <lineage>
        <taxon>Bacteria</taxon>
        <taxon>Candidatus Fraseribacteriota</taxon>
    </lineage>
</organism>
<gene>
    <name evidence="10" type="ORF">A2Z21_04385</name>
</gene>
<dbReference type="CDD" id="cd06261">
    <property type="entry name" value="TM_PBP2"/>
    <property type="match status" value="1"/>
</dbReference>
<dbReference type="InterPro" id="IPR035906">
    <property type="entry name" value="MetI-like_sf"/>
</dbReference>
<accession>A0A1F5UP00</accession>
<feature type="transmembrane region" description="Helical" evidence="8">
    <location>
        <begin position="103"/>
        <end position="126"/>
    </location>
</feature>
<evidence type="ECO:0000256" key="2">
    <source>
        <dbReference type="ARBA" id="ARBA00007069"/>
    </source>
</evidence>
<dbReference type="PROSITE" id="PS50928">
    <property type="entry name" value="ABC_TM1"/>
    <property type="match status" value="1"/>
</dbReference>
<evidence type="ECO:0000256" key="8">
    <source>
        <dbReference type="RuleBase" id="RU363032"/>
    </source>
</evidence>
<feature type="transmembrane region" description="Helical" evidence="8">
    <location>
        <begin position="72"/>
        <end position="96"/>
    </location>
</feature>
<comment type="caution">
    <text evidence="10">The sequence shown here is derived from an EMBL/GenBank/DDBJ whole genome shotgun (WGS) entry which is preliminary data.</text>
</comment>
<dbReference type="InterPro" id="IPR000515">
    <property type="entry name" value="MetI-like"/>
</dbReference>
<comment type="similarity">
    <text evidence="2">Belongs to the binding-protein-dependent transport system permease family. CysTW subfamily.</text>
</comment>
<protein>
    <recommendedName>
        <fullName evidence="9">ABC transmembrane type-1 domain-containing protein</fullName>
    </recommendedName>
</protein>
<comment type="subcellular location">
    <subcellularLocation>
        <location evidence="1 8">Cell membrane</location>
        <topology evidence="1 8">Multi-pass membrane protein</topology>
    </subcellularLocation>
</comment>
<dbReference type="AlphaFoldDB" id="A0A1F5UP00"/>
<dbReference type="GO" id="GO:0005886">
    <property type="term" value="C:plasma membrane"/>
    <property type="evidence" value="ECO:0007669"/>
    <property type="project" value="UniProtKB-SubCell"/>
</dbReference>
<feature type="transmembrane region" description="Helical" evidence="8">
    <location>
        <begin position="157"/>
        <end position="177"/>
    </location>
</feature>
<dbReference type="STRING" id="1817864.A2Z21_04385"/>
<evidence type="ECO:0000256" key="6">
    <source>
        <dbReference type="ARBA" id="ARBA00022989"/>
    </source>
</evidence>
<evidence type="ECO:0000256" key="1">
    <source>
        <dbReference type="ARBA" id="ARBA00004651"/>
    </source>
</evidence>
<dbReference type="EMBL" id="MFGX01000125">
    <property type="protein sequence ID" value="OGF52902.1"/>
    <property type="molecule type" value="Genomic_DNA"/>
</dbReference>
<reference evidence="10 11" key="1">
    <citation type="journal article" date="2016" name="Nat. Commun.">
        <title>Thousands of microbial genomes shed light on interconnected biogeochemical processes in an aquifer system.</title>
        <authorList>
            <person name="Anantharaman K."/>
            <person name="Brown C.T."/>
            <person name="Hug L.A."/>
            <person name="Sharon I."/>
            <person name="Castelle C.J."/>
            <person name="Probst A.J."/>
            <person name="Thomas B.C."/>
            <person name="Singh A."/>
            <person name="Wilkins M.J."/>
            <person name="Karaoz U."/>
            <person name="Brodie E.L."/>
            <person name="Williams K.H."/>
            <person name="Hubbard S.S."/>
            <person name="Banfield J.F."/>
        </authorList>
    </citation>
    <scope>NUCLEOTIDE SEQUENCE [LARGE SCALE GENOMIC DNA]</scope>
    <source>
        <strain evidence="11">RBG_16_55_9</strain>
    </source>
</reference>
<keyword evidence="6 8" id="KW-1133">Transmembrane helix</keyword>
<dbReference type="PANTHER" id="PTHR42929:SF1">
    <property type="entry name" value="INNER MEMBRANE ABC TRANSPORTER PERMEASE PROTEIN YDCU-RELATED"/>
    <property type="match status" value="1"/>
</dbReference>
<proteinExistence type="inferred from homology"/>
<evidence type="ECO:0000256" key="5">
    <source>
        <dbReference type="ARBA" id="ARBA00022692"/>
    </source>
</evidence>
<dbReference type="GO" id="GO:0055085">
    <property type="term" value="P:transmembrane transport"/>
    <property type="evidence" value="ECO:0007669"/>
    <property type="project" value="InterPro"/>
</dbReference>
<keyword evidence="7 8" id="KW-0472">Membrane</keyword>
<name>A0A1F5UP00_FRAXR</name>
<sequence length="289" mass="32828">MTLSPVVFWLALFVLAPMLIVLYYSFLTNGPHGALLPTPTLENYKDVFITEDLRTGQPEANWLYLNIFGRSLLLAFLTTLLCLLLGYPVTYWIALYGGRYKNLWIGLFILPFWTSYLVRIFAWMFLLRDPSGFINQLLLQTGLIHEPLQLLFNTTGVIIGMVYTYLPFAVIPLYAALERLDRSVLEAAFDLGARPWQRLWRVTVPLTRGGILSASVLVFVPSVGEYLIPDLMGGAKVNMLGNLIADKFFRDQNWAFGSALSIGLILLVMALLLVYFKVSRSEQVFERRV</sequence>
<evidence type="ECO:0000313" key="11">
    <source>
        <dbReference type="Proteomes" id="UP000179157"/>
    </source>
</evidence>
<feature type="transmembrane region" description="Helical" evidence="8">
    <location>
        <begin position="7"/>
        <end position="26"/>
    </location>
</feature>
<dbReference type="Gene3D" id="1.10.3720.10">
    <property type="entry name" value="MetI-like"/>
    <property type="match status" value="1"/>
</dbReference>
<evidence type="ECO:0000256" key="7">
    <source>
        <dbReference type="ARBA" id="ARBA00023136"/>
    </source>
</evidence>
<dbReference type="PANTHER" id="PTHR42929">
    <property type="entry name" value="INNER MEMBRANE ABC TRANSPORTER PERMEASE PROTEIN YDCU-RELATED-RELATED"/>
    <property type="match status" value="1"/>
</dbReference>
<evidence type="ECO:0000259" key="9">
    <source>
        <dbReference type="PROSITE" id="PS50928"/>
    </source>
</evidence>
<feature type="transmembrane region" description="Helical" evidence="8">
    <location>
        <begin position="254"/>
        <end position="278"/>
    </location>
</feature>
<keyword evidence="4" id="KW-1003">Cell membrane</keyword>